<dbReference type="EMBL" id="JAUIZM010000081">
    <property type="protein sequence ID" value="KAK1349805.1"/>
    <property type="molecule type" value="Genomic_DNA"/>
</dbReference>
<organism evidence="1 2">
    <name type="scientific">Heracleum sosnowskyi</name>
    <dbReference type="NCBI Taxonomy" id="360622"/>
    <lineage>
        <taxon>Eukaryota</taxon>
        <taxon>Viridiplantae</taxon>
        <taxon>Streptophyta</taxon>
        <taxon>Embryophyta</taxon>
        <taxon>Tracheophyta</taxon>
        <taxon>Spermatophyta</taxon>
        <taxon>Magnoliopsida</taxon>
        <taxon>eudicotyledons</taxon>
        <taxon>Gunneridae</taxon>
        <taxon>Pentapetalae</taxon>
        <taxon>asterids</taxon>
        <taxon>campanulids</taxon>
        <taxon>Apiales</taxon>
        <taxon>Apiaceae</taxon>
        <taxon>Apioideae</taxon>
        <taxon>apioid superclade</taxon>
        <taxon>Tordylieae</taxon>
        <taxon>Tordyliinae</taxon>
        <taxon>Heracleum</taxon>
    </lineage>
</organism>
<dbReference type="Proteomes" id="UP001237642">
    <property type="component" value="Unassembled WGS sequence"/>
</dbReference>
<accession>A0AAD8GME9</accession>
<gene>
    <name evidence="1" type="ORF">POM88_054768</name>
</gene>
<name>A0AAD8GME9_9APIA</name>
<dbReference type="AlphaFoldDB" id="A0AAD8GME9"/>
<comment type="caution">
    <text evidence="1">The sequence shown here is derived from an EMBL/GenBank/DDBJ whole genome shotgun (WGS) entry which is preliminary data.</text>
</comment>
<evidence type="ECO:0000313" key="2">
    <source>
        <dbReference type="Proteomes" id="UP001237642"/>
    </source>
</evidence>
<sequence>MVLTKALRSSQLNNLVHHHKPVRTICLSAPVITNHKNETTKLSQLFSDKTETRQIKRNDNRVVYKELSPTCLRNVYGHNFLRHAAEEFGCKNQEIAKWLSGSELKKVAIFGCPSLSKKAVFSAKILRTFFKIQENMVCSKCVLKQSCKYANQNVWNSNTKNLYLPAVMNVISHYALDSVHPQLIVSDEIKTVVTRLLKVVVKLSQTVS</sequence>
<evidence type="ECO:0000313" key="1">
    <source>
        <dbReference type="EMBL" id="KAK1349805.1"/>
    </source>
</evidence>
<keyword evidence="2" id="KW-1185">Reference proteome</keyword>
<reference evidence="1" key="2">
    <citation type="submission" date="2023-05" db="EMBL/GenBank/DDBJ databases">
        <authorList>
            <person name="Schelkunov M.I."/>
        </authorList>
    </citation>
    <scope>NUCLEOTIDE SEQUENCE</scope>
    <source>
        <strain evidence="1">Hsosn_3</strain>
        <tissue evidence="1">Leaf</tissue>
    </source>
</reference>
<reference evidence="1" key="1">
    <citation type="submission" date="2023-02" db="EMBL/GenBank/DDBJ databases">
        <title>Genome of toxic invasive species Heracleum sosnowskyi carries increased number of genes despite the absence of recent whole-genome duplications.</title>
        <authorList>
            <person name="Schelkunov M."/>
            <person name="Shtratnikova V."/>
            <person name="Makarenko M."/>
            <person name="Klepikova A."/>
            <person name="Omelchenko D."/>
            <person name="Novikova G."/>
            <person name="Obukhova E."/>
            <person name="Bogdanov V."/>
            <person name="Penin A."/>
            <person name="Logacheva M."/>
        </authorList>
    </citation>
    <scope>NUCLEOTIDE SEQUENCE</scope>
    <source>
        <strain evidence="1">Hsosn_3</strain>
        <tissue evidence="1">Leaf</tissue>
    </source>
</reference>
<protein>
    <submittedName>
        <fullName evidence="1">Dysferlin</fullName>
    </submittedName>
</protein>
<proteinExistence type="predicted"/>